<dbReference type="Proteomes" id="UP000000788">
    <property type="component" value="Chromosome"/>
</dbReference>
<dbReference type="AlphaFoldDB" id="A9B9D9"/>
<accession>A9B9D9</accession>
<evidence type="ECO:0000313" key="2">
    <source>
        <dbReference type="Proteomes" id="UP000000788"/>
    </source>
</evidence>
<protein>
    <submittedName>
        <fullName evidence="1">Uncharacterized protein</fullName>
    </submittedName>
</protein>
<dbReference type="EMBL" id="CP000878">
    <property type="protein sequence ID" value="ABX07976.1"/>
    <property type="molecule type" value="Genomic_DNA"/>
</dbReference>
<evidence type="ECO:0000313" key="1">
    <source>
        <dbReference type="EMBL" id="ABX07976.1"/>
    </source>
</evidence>
<proteinExistence type="predicted"/>
<organism evidence="1 2">
    <name type="scientific">Prochlorococcus marinus (strain MIT 9211)</name>
    <dbReference type="NCBI Taxonomy" id="93059"/>
    <lineage>
        <taxon>Bacteria</taxon>
        <taxon>Bacillati</taxon>
        <taxon>Cyanobacteriota</taxon>
        <taxon>Cyanophyceae</taxon>
        <taxon>Synechococcales</taxon>
        <taxon>Prochlorococcaceae</taxon>
        <taxon>Prochlorococcus</taxon>
    </lineage>
</organism>
<keyword evidence="2" id="KW-1185">Reference proteome</keyword>
<reference evidence="1 2" key="1">
    <citation type="journal article" date="2007" name="PLoS Genet.">
        <title>Patterns and implications of gene gain and loss in the evolution of Prochlorococcus.</title>
        <authorList>
            <person name="Kettler G.C."/>
            <person name="Martiny A.C."/>
            <person name="Huang K."/>
            <person name="Zucker J."/>
            <person name="Coleman M.L."/>
            <person name="Rodrigue S."/>
            <person name="Chen F."/>
            <person name="Lapidus A."/>
            <person name="Ferriera S."/>
            <person name="Johnson J."/>
            <person name="Steglich C."/>
            <person name="Church G.M."/>
            <person name="Richardson P."/>
            <person name="Chisholm S.W."/>
        </authorList>
    </citation>
    <scope>NUCLEOTIDE SEQUENCE [LARGE SCALE GENOMIC DNA]</scope>
    <source>
        <strain evidence="2">MIT 9211</strain>
    </source>
</reference>
<dbReference type="HOGENOM" id="CLU_3046833_0_0_3"/>
<name>A9B9D9_PROM4</name>
<sequence>MLNLLNPWPEKRFSIIACLKIEMTGVFPTLSLTLYIECENFALKPQWFHLHESF</sequence>
<dbReference type="KEGG" id="pmj:P9211_00451"/>
<gene>
    <name evidence="1" type="ordered locus">P9211_00451</name>
</gene>